<evidence type="ECO:0000256" key="8">
    <source>
        <dbReference type="ARBA" id="ARBA00023211"/>
    </source>
</evidence>
<evidence type="ECO:0000256" key="2">
    <source>
        <dbReference type="ARBA" id="ARBA00004496"/>
    </source>
</evidence>
<name>A0A8J4PPM6_9MYCE</name>
<dbReference type="FunFam" id="3.90.79.10:FF:000003">
    <property type="entry name" value="M7GpppN-mRNA hydrolase isoform 2"/>
    <property type="match status" value="1"/>
</dbReference>
<feature type="compositionally biased region" description="Pro residues" evidence="9">
    <location>
        <begin position="30"/>
        <end position="39"/>
    </location>
</feature>
<keyword evidence="5" id="KW-0479">Metal-binding</keyword>
<dbReference type="InterPro" id="IPR007722">
    <property type="entry name" value="DCP2_BoxA"/>
</dbReference>
<feature type="region of interest" description="Disordered" evidence="9">
    <location>
        <begin position="544"/>
        <end position="603"/>
    </location>
</feature>
<dbReference type="InterPro" id="IPR036189">
    <property type="entry name" value="DCP2_BoxA_sf"/>
</dbReference>
<dbReference type="CDD" id="cd03672">
    <property type="entry name" value="NUDIX_Dcp2p_Nudt20"/>
    <property type="match status" value="1"/>
</dbReference>
<protein>
    <recommendedName>
        <fullName evidence="10">Nudix hydrolase domain-containing protein</fullName>
    </recommendedName>
</protein>
<dbReference type="InterPro" id="IPR015797">
    <property type="entry name" value="NUDIX_hydrolase-like_dom_sf"/>
</dbReference>
<dbReference type="EMBL" id="AJWJ01000398">
    <property type="protein sequence ID" value="KAF2071229.1"/>
    <property type="molecule type" value="Genomic_DNA"/>
</dbReference>
<organism evidence="11 12">
    <name type="scientific">Polysphondylium violaceum</name>
    <dbReference type="NCBI Taxonomy" id="133409"/>
    <lineage>
        <taxon>Eukaryota</taxon>
        <taxon>Amoebozoa</taxon>
        <taxon>Evosea</taxon>
        <taxon>Eumycetozoa</taxon>
        <taxon>Dictyostelia</taxon>
        <taxon>Dictyosteliales</taxon>
        <taxon>Dictyosteliaceae</taxon>
        <taxon>Polysphondylium</taxon>
    </lineage>
</organism>
<keyword evidence="12" id="KW-1185">Reference proteome</keyword>
<comment type="cofactor">
    <cofactor evidence="1">
        <name>Mn(2+)</name>
        <dbReference type="ChEBI" id="CHEBI:29035"/>
    </cofactor>
</comment>
<dbReference type="SUPFAM" id="SSF55811">
    <property type="entry name" value="Nudix"/>
    <property type="match status" value="1"/>
</dbReference>
<keyword evidence="6" id="KW-0378">Hydrolase</keyword>
<dbReference type="InterPro" id="IPR044099">
    <property type="entry name" value="Dcp2_NUDIX"/>
</dbReference>
<dbReference type="InterPro" id="IPR020084">
    <property type="entry name" value="NUDIX_hydrolase_CS"/>
</dbReference>
<dbReference type="SUPFAM" id="SSF140586">
    <property type="entry name" value="Dcp2 domain-like"/>
    <property type="match status" value="1"/>
</dbReference>
<dbReference type="GO" id="GO:0003723">
    <property type="term" value="F:RNA binding"/>
    <property type="evidence" value="ECO:0007669"/>
    <property type="project" value="UniProtKB-KW"/>
</dbReference>
<evidence type="ECO:0000256" key="4">
    <source>
        <dbReference type="ARBA" id="ARBA00022490"/>
    </source>
</evidence>
<dbReference type="PROSITE" id="PS51462">
    <property type="entry name" value="NUDIX"/>
    <property type="match status" value="1"/>
</dbReference>
<evidence type="ECO:0000256" key="3">
    <source>
        <dbReference type="ARBA" id="ARBA00005279"/>
    </source>
</evidence>
<dbReference type="OrthoDB" id="18996at2759"/>
<dbReference type="PANTHER" id="PTHR23114">
    <property type="entry name" value="M7GPPPN-MRNA HYDROLASE"/>
    <property type="match status" value="1"/>
</dbReference>
<evidence type="ECO:0000256" key="5">
    <source>
        <dbReference type="ARBA" id="ARBA00022723"/>
    </source>
</evidence>
<reference evidence="11" key="1">
    <citation type="submission" date="2020-01" db="EMBL/GenBank/DDBJ databases">
        <title>Development of genomics and gene disruption for Polysphondylium violaceum indicates a role for the polyketide synthase stlB in stalk morphogenesis.</title>
        <authorList>
            <person name="Narita B."/>
            <person name="Kawabe Y."/>
            <person name="Kin K."/>
            <person name="Saito T."/>
            <person name="Gibbs R."/>
            <person name="Kuspa A."/>
            <person name="Muzny D."/>
            <person name="Queller D."/>
            <person name="Richards S."/>
            <person name="Strassman J."/>
            <person name="Sucgang R."/>
            <person name="Worley K."/>
            <person name="Schaap P."/>
        </authorList>
    </citation>
    <scope>NUCLEOTIDE SEQUENCE</scope>
    <source>
        <strain evidence="11">QSvi11</strain>
    </source>
</reference>
<dbReference type="Pfam" id="PF05026">
    <property type="entry name" value="DCP2"/>
    <property type="match status" value="1"/>
</dbReference>
<evidence type="ECO:0000259" key="10">
    <source>
        <dbReference type="PROSITE" id="PS51462"/>
    </source>
</evidence>
<dbReference type="InterPro" id="IPR000086">
    <property type="entry name" value="NUDIX_hydrolase_dom"/>
</dbReference>
<keyword evidence="8" id="KW-0464">Manganese</keyword>
<comment type="similarity">
    <text evidence="3">Belongs to the Nudix hydrolase family. DCP2 subfamily.</text>
</comment>
<dbReference type="Proteomes" id="UP000695562">
    <property type="component" value="Unassembled WGS sequence"/>
</dbReference>
<feature type="compositionally biased region" description="Polar residues" evidence="9">
    <location>
        <begin position="467"/>
        <end position="476"/>
    </location>
</feature>
<gene>
    <name evidence="11" type="ORF">CYY_007446</name>
</gene>
<evidence type="ECO:0000256" key="9">
    <source>
        <dbReference type="SAM" id="MobiDB-lite"/>
    </source>
</evidence>
<feature type="region of interest" description="Disordered" evidence="9">
    <location>
        <begin position="395"/>
        <end position="502"/>
    </location>
</feature>
<comment type="subcellular location">
    <subcellularLocation>
        <location evidence="2">Cytoplasm</location>
    </subcellularLocation>
</comment>
<feature type="compositionally biased region" description="Polar residues" evidence="9">
    <location>
        <begin position="484"/>
        <end position="502"/>
    </location>
</feature>
<evidence type="ECO:0000256" key="7">
    <source>
        <dbReference type="ARBA" id="ARBA00022884"/>
    </source>
</evidence>
<feature type="compositionally biased region" description="Low complexity" evidence="9">
    <location>
        <begin position="409"/>
        <end position="458"/>
    </location>
</feature>
<keyword evidence="7" id="KW-0694">RNA-binding</keyword>
<comment type="caution">
    <text evidence="11">The sequence shown here is derived from an EMBL/GenBank/DDBJ whole genome shotgun (WGS) entry which is preliminary data.</text>
</comment>
<evidence type="ECO:0000256" key="1">
    <source>
        <dbReference type="ARBA" id="ARBA00001936"/>
    </source>
</evidence>
<dbReference type="GO" id="GO:0000932">
    <property type="term" value="C:P-body"/>
    <property type="evidence" value="ECO:0007669"/>
    <property type="project" value="TreeGrafter"/>
</dbReference>
<dbReference type="Gene3D" id="1.10.10.1050">
    <property type="entry name" value="Dcp2, box A domain"/>
    <property type="match status" value="1"/>
</dbReference>
<evidence type="ECO:0000256" key="6">
    <source>
        <dbReference type="ARBA" id="ARBA00022801"/>
    </source>
</evidence>
<dbReference type="SMART" id="SM01125">
    <property type="entry name" value="DCP2"/>
    <property type="match status" value="1"/>
</dbReference>
<feature type="region of interest" description="Disordered" evidence="9">
    <location>
        <begin position="11"/>
        <end position="39"/>
    </location>
</feature>
<evidence type="ECO:0000313" key="11">
    <source>
        <dbReference type="EMBL" id="KAF2071229.1"/>
    </source>
</evidence>
<keyword evidence="4" id="KW-0963">Cytoplasm</keyword>
<dbReference type="GO" id="GO:0000290">
    <property type="term" value="P:deadenylation-dependent decapping of nuclear-transcribed mRNA"/>
    <property type="evidence" value="ECO:0007669"/>
    <property type="project" value="InterPro"/>
</dbReference>
<dbReference type="Pfam" id="PF00293">
    <property type="entry name" value="NUDIX"/>
    <property type="match status" value="1"/>
</dbReference>
<sequence length="626" mass="71385">MFLSDPKRFIIEGGGGGVNSDFQQQQQPQQQPPQHPFMYPPPHMFQGPPPPAPGPHPFMFSTGALMPPHHHPSFNALSNSIGAFPPPNMMHPHPHPHHIPPPHFAHNLSMSAEQIPLMNAQNDYYFQQQQQQQHLHNLNSSVDNIQQQQQQSSTDSSKPTLSEVFDDLSTRFVLNIPSEELESFERLLFQIEMAYWFYDDFYREDHPSLPKYSLSEFTKVFFNNCPLLKPHRNNVEEILKKFSEYKTRVPVFGAIILNQDLDKALFVKGFGSSNSWGFPKGKVNKDEPDGDCAIREVLEETGFDSTPYLNENHYIESFIKEQKIKLYIIAGVPEETYFYPRTRKEISKIEWIAIDDLPTINKKTNFKERNFYRAIPFFNKLRRWIANRKAKYTKEFYPTTPHNSSRIRNNNNNNNNINNNNNNNNQNTNITPKNTNSSGNIGNSGSLSKPQPSAYSPYPMSPPASPRDNNMENTPIQILARPQSVLNTPTTTPLSTGKNQLRNSGSIKTLVNQQQPIGTQSTTQVNTQQQDNYQNINTNLLSKFNSNQSMNTPPSIQQQPPQSPPPQPPIVVLSKPKPLQQPMGPILFPPQAPQPSLYPSTIPPQSERFKLAEFDQNELMKSFGKM</sequence>
<dbReference type="PROSITE" id="PS00893">
    <property type="entry name" value="NUDIX_BOX"/>
    <property type="match status" value="1"/>
</dbReference>
<dbReference type="GO" id="GO:0140933">
    <property type="term" value="F:5'-(N(7)-methylguanosine 5'-triphospho)-[mRNA] hydrolase activity"/>
    <property type="evidence" value="ECO:0007669"/>
    <property type="project" value="InterPro"/>
</dbReference>
<proteinExistence type="inferred from homology"/>
<dbReference type="GO" id="GO:0000184">
    <property type="term" value="P:nuclear-transcribed mRNA catabolic process, nonsense-mediated decay"/>
    <property type="evidence" value="ECO:0007669"/>
    <property type="project" value="InterPro"/>
</dbReference>
<evidence type="ECO:0000313" key="12">
    <source>
        <dbReference type="Proteomes" id="UP000695562"/>
    </source>
</evidence>
<dbReference type="GO" id="GO:0030145">
    <property type="term" value="F:manganese ion binding"/>
    <property type="evidence" value="ECO:0007669"/>
    <property type="project" value="InterPro"/>
</dbReference>
<dbReference type="Gene3D" id="3.90.79.10">
    <property type="entry name" value="Nucleoside Triphosphate Pyrophosphohydrolase"/>
    <property type="match status" value="1"/>
</dbReference>
<feature type="domain" description="Nudix hydrolase" evidence="10">
    <location>
        <begin position="247"/>
        <end position="379"/>
    </location>
</feature>
<dbReference type="PANTHER" id="PTHR23114:SF17">
    <property type="entry name" value="M7GPPPN-MRNA HYDROLASE"/>
    <property type="match status" value="1"/>
</dbReference>
<dbReference type="AlphaFoldDB" id="A0A8J4PPM6"/>
<accession>A0A8J4PPM6</accession>